<evidence type="ECO:0000313" key="2">
    <source>
        <dbReference type="EMBL" id="ABF70117.1"/>
    </source>
</evidence>
<protein>
    <submittedName>
        <fullName evidence="2">Uncharacterized protein</fullName>
    </submittedName>
</protein>
<evidence type="ECO:0000256" key="1">
    <source>
        <dbReference type="SAM" id="MobiDB-lite"/>
    </source>
</evidence>
<organism evidence="2">
    <name type="scientific">Musa balbisiana</name>
    <name type="common">Banana</name>
    <dbReference type="NCBI Taxonomy" id="52838"/>
    <lineage>
        <taxon>Eukaryota</taxon>
        <taxon>Viridiplantae</taxon>
        <taxon>Streptophyta</taxon>
        <taxon>Embryophyta</taxon>
        <taxon>Tracheophyta</taxon>
        <taxon>Spermatophyta</taxon>
        <taxon>Magnoliopsida</taxon>
        <taxon>Liliopsida</taxon>
        <taxon>Zingiberales</taxon>
        <taxon>Musaceae</taxon>
        <taxon>Musa</taxon>
    </lineage>
</organism>
<feature type="compositionally biased region" description="Basic and acidic residues" evidence="1">
    <location>
        <begin position="230"/>
        <end position="247"/>
    </location>
</feature>
<gene>
    <name evidence="2" type="ORF">MBP_91N22.24</name>
</gene>
<accession>Q1EP40</accession>
<dbReference type="EMBL" id="AC186755">
    <property type="protein sequence ID" value="ABF70117.1"/>
    <property type="molecule type" value="Genomic_DNA"/>
</dbReference>
<feature type="region of interest" description="Disordered" evidence="1">
    <location>
        <begin position="225"/>
        <end position="283"/>
    </location>
</feature>
<dbReference type="AlphaFoldDB" id="Q1EP40"/>
<name>Q1EP40_MUSBA</name>
<reference evidence="2" key="1">
    <citation type="submission" date="2006-06" db="EMBL/GenBank/DDBJ databases">
        <authorList>
            <person name="Town C.D."/>
            <person name="Ronning C.M."/>
            <person name="Cheung F."/>
            <person name="Haas B.J."/>
            <person name="Althoff R."/>
            <person name="Arbogast T."/>
            <person name="Hine E."/>
            <person name="Piffanelli P."/>
            <person name="Tallon L.J."/>
        </authorList>
    </citation>
    <scope>NUCLEOTIDE SEQUENCE</scope>
</reference>
<sequence>MARARIGRRVMLGRKASPWYASTTTGYTELAASGTVKAGAVLADEGIPGAAVLVSALRSALKARKEVQTRAVSEQLSGADEDAGETASNNRIDMASASWRISIKPTTKERRLEEVKKINDSDLYQKRERIELMRKIWGVGEEEDEERSSDAIGVAGKGQRRVSYMEENNVDGVHEKAKRRRRGTCSVSGIKKDNNAPDLLLYSSFDINGVSSMVKQMMGNPLHAPRKLLTNKDEDSRRQENPKEKSIGVRRMISLVDDRPTPASDALNSTSLPAVPSPGPSPAPSHVIFPVEHRGCGDGGNQYGVAAIAIMPPNLCIQKTLDGLSNVISDNREDYCKSRGWSLGYEACTVVGGLHDFFSFLWSRDDAFSLAPQWFYCCGINVPFRASGAHRRRDLDIQGGHEILNELLAL</sequence>
<proteinExistence type="predicted"/>